<organism evidence="1 2">
    <name type="scientific">Afipia felis</name>
    <name type="common">Cat scratch disease bacillus</name>
    <dbReference type="NCBI Taxonomy" id="1035"/>
    <lineage>
        <taxon>Bacteria</taxon>
        <taxon>Pseudomonadati</taxon>
        <taxon>Pseudomonadota</taxon>
        <taxon>Alphaproteobacteria</taxon>
        <taxon>Hyphomicrobiales</taxon>
        <taxon>Nitrobacteraceae</taxon>
        <taxon>Afipia</taxon>
    </lineage>
</organism>
<sequence>MRPIKIHKELEPTAQPPSESAISFVFLAVLEGFQKADISYCFWKSSRSIYSVLTGESDLDLLVARKDQHRCEAILLECSLKLFPSAPYRDDPAVLSFLGHDSLIGRLVHVHLHFRLISGERLLKNYRLPWEDVIIARSIRHPAFPIRILDPISEAFLLVVRSCLELRRRDLVTWRHWTSTTRKFSLDRMALASRVDDIALHELASRLMNERLATELVEAFRDKKPLEDQSVLRRQVEKFLAPYRMYGAIEARLRTIVRAMYWAIGGINKKFLYLPRPWSRRAPGGGMIVAIVGVDGSGKSTAVTTIHEWLGSEIDTIPMYFGTGDGRPSLLLRPFKMMLPLIASALKTRPKGASHGAMSHREPGFLYSVLLTVWALVVAREKRNKLVSARRGANRGLIVLTDRYPQNQTPSFNDGPLLNRVPRAPRWLRRLEASAYLLAQRLPPDLVIKLQVTPETALLREPDMDPSIVRERITTLRHLTFEARRVVTIDAEQPLPDVIRRIKSEIWDLL</sequence>
<dbReference type="InterPro" id="IPR027417">
    <property type="entry name" value="P-loop_NTPase"/>
</dbReference>
<dbReference type="EMBL" id="CCAZ020000002">
    <property type="protein sequence ID" value="CEG09613.1"/>
    <property type="molecule type" value="Genomic_DNA"/>
</dbReference>
<keyword evidence="1" id="KW-0418">Kinase</keyword>
<gene>
    <name evidence="1" type="ORF">BN961_03043</name>
</gene>
<name>A0A090N868_AFIFE</name>
<reference evidence="1 2" key="1">
    <citation type="journal article" date="2014" name="Genome Announc.">
        <title>Genome Sequence of Afipia felis Strain 76713, Isolated in Hospital Water Using an Amoeba Co-Culture Procedure.</title>
        <authorList>
            <person name="Benamar S."/>
            <person name="La Scola B."/>
            <person name="Croce O."/>
        </authorList>
    </citation>
    <scope>NUCLEOTIDE SEQUENCE [LARGE SCALE GENOMIC DNA]</scope>
    <source>
        <strain evidence="1 2">76713</strain>
    </source>
</reference>
<accession>A0A090N868</accession>
<keyword evidence="2" id="KW-1185">Reference proteome</keyword>
<proteinExistence type="predicted"/>
<keyword evidence="1" id="KW-0808">Transferase</keyword>
<dbReference type="GO" id="GO:0016301">
    <property type="term" value="F:kinase activity"/>
    <property type="evidence" value="ECO:0007669"/>
    <property type="project" value="UniProtKB-KW"/>
</dbReference>
<comment type="caution">
    <text evidence="1">The sequence shown here is derived from an EMBL/GenBank/DDBJ whole genome shotgun (WGS) entry which is preliminary data.</text>
</comment>
<dbReference type="SUPFAM" id="SSF52540">
    <property type="entry name" value="P-loop containing nucleoside triphosphate hydrolases"/>
    <property type="match status" value="1"/>
</dbReference>
<dbReference type="STRING" id="1035.BN961_03043"/>
<evidence type="ECO:0000313" key="2">
    <source>
        <dbReference type="Proteomes" id="UP000035762"/>
    </source>
</evidence>
<dbReference type="Gene3D" id="3.40.50.300">
    <property type="entry name" value="P-loop containing nucleotide triphosphate hydrolases"/>
    <property type="match status" value="1"/>
</dbReference>
<dbReference type="Proteomes" id="UP000035762">
    <property type="component" value="Unassembled WGS sequence"/>
</dbReference>
<protein>
    <submittedName>
        <fullName evidence="1">Thymidylate kinase</fullName>
    </submittedName>
</protein>
<dbReference type="AlphaFoldDB" id="A0A090N868"/>
<evidence type="ECO:0000313" key="1">
    <source>
        <dbReference type="EMBL" id="CEG09613.1"/>
    </source>
</evidence>
<dbReference type="OrthoDB" id="6853346at2"/>
<dbReference type="RefSeq" id="WP_009339580.1">
    <property type="nucleotide sequence ID" value="NZ_CCAZ020000002.1"/>
</dbReference>